<feature type="region of interest" description="Disordered" evidence="1">
    <location>
        <begin position="349"/>
        <end position="415"/>
    </location>
</feature>
<feature type="region of interest" description="Disordered" evidence="1">
    <location>
        <begin position="175"/>
        <end position="238"/>
    </location>
</feature>
<reference evidence="4" key="1">
    <citation type="submission" date="2016-11" db="UniProtKB">
        <authorList>
            <consortium name="WormBaseParasite"/>
        </authorList>
    </citation>
    <scope>IDENTIFICATION</scope>
</reference>
<accession>A0A1I7UAG9</accession>
<sequence length="517" mass="57874">MRLVVLIFLVFIVLLHGHIVKRQATNEVFQDVVRQKTRGNKIQQCPCVIHPESQQCISYDSRYIAVNYEEAILSFLDLSKHSSNAAPLINSNTFSCRTQECQQCFSLLYYKLGDLGFIPSDYRSSISPLPQSQLRPNLCARFNFPRPAIVPVAPPNVPGYLQSLINAGRQFRSTISAQSPHRSRSNHGSPPSASPPIPQNNRNNNNNQNNQNGNFNSPNNRNQNQNQRNPQNMQGQRNFNQNNQLQNQRTQFRNNQAMRNRFNAQQRANNFQNNVQRPSQQNQNFQQRPWQGQQQPRFQQPQFQNPRPLQNLNGVQQHWNGRFWEPAGRAIGEAIRNPIQNAVGNGWQNGWGQQGNGWGQQGNGAGGAPPQSTFQPAPAPAPAPAVPQPIPWTGNGGFGGNGGFNGGWGGGGSGENNNNHGFSLFGIGFKNRQKRADPPTVIGKRFTINCMQRGDSEDDMLALCGWGECVQQYRNVDVLRRDNGRWVPTVITTSTCCDCRVRAGTEIHSLVIGDKHR</sequence>
<dbReference type="PANTHER" id="PTHR33995:SF8">
    <property type="entry name" value="PRION-LIKE-(Q_N-RICH)-DOMAIN-BEARING PROTEIN"/>
    <property type="match status" value="1"/>
</dbReference>
<dbReference type="PANTHER" id="PTHR33995">
    <property type="entry name" value="PROTEIN CBG18546"/>
    <property type="match status" value="1"/>
</dbReference>
<dbReference type="STRING" id="1561998.A0A1I7UAG9"/>
<dbReference type="AlphaFoldDB" id="A0A1I7UAG9"/>
<feature type="compositionally biased region" description="Polar residues" evidence="1">
    <location>
        <begin position="175"/>
        <end position="191"/>
    </location>
</feature>
<proteinExistence type="predicted"/>
<evidence type="ECO:0000313" key="4">
    <source>
        <dbReference type="WBParaSite" id="Csp11.Scaffold629.g16507.t1"/>
    </source>
</evidence>
<dbReference type="Proteomes" id="UP000095282">
    <property type="component" value="Unplaced"/>
</dbReference>
<feature type="signal peptide" evidence="2">
    <location>
        <begin position="1"/>
        <end position="17"/>
    </location>
</feature>
<organism evidence="3 4">
    <name type="scientific">Caenorhabditis tropicalis</name>
    <dbReference type="NCBI Taxonomy" id="1561998"/>
    <lineage>
        <taxon>Eukaryota</taxon>
        <taxon>Metazoa</taxon>
        <taxon>Ecdysozoa</taxon>
        <taxon>Nematoda</taxon>
        <taxon>Chromadorea</taxon>
        <taxon>Rhabditida</taxon>
        <taxon>Rhabditina</taxon>
        <taxon>Rhabditomorpha</taxon>
        <taxon>Rhabditoidea</taxon>
        <taxon>Rhabditidae</taxon>
        <taxon>Peloderinae</taxon>
        <taxon>Caenorhabditis</taxon>
    </lineage>
</organism>
<evidence type="ECO:0000313" key="3">
    <source>
        <dbReference type="Proteomes" id="UP000095282"/>
    </source>
</evidence>
<feature type="compositionally biased region" description="Pro residues" evidence="1">
    <location>
        <begin position="377"/>
        <end position="390"/>
    </location>
</feature>
<feature type="region of interest" description="Disordered" evidence="1">
    <location>
        <begin position="276"/>
        <end position="313"/>
    </location>
</feature>
<keyword evidence="2" id="KW-0732">Signal</keyword>
<keyword evidence="3" id="KW-1185">Reference proteome</keyword>
<feature type="compositionally biased region" description="Gly residues" evidence="1">
    <location>
        <begin position="394"/>
        <end position="414"/>
    </location>
</feature>
<evidence type="ECO:0000256" key="2">
    <source>
        <dbReference type="SAM" id="SignalP"/>
    </source>
</evidence>
<feature type="chain" id="PRO_5009308729" evidence="2">
    <location>
        <begin position="18"/>
        <end position="517"/>
    </location>
</feature>
<evidence type="ECO:0000256" key="1">
    <source>
        <dbReference type="SAM" id="MobiDB-lite"/>
    </source>
</evidence>
<feature type="compositionally biased region" description="Gly residues" evidence="1">
    <location>
        <begin position="349"/>
        <end position="367"/>
    </location>
</feature>
<feature type="compositionally biased region" description="Low complexity" evidence="1">
    <location>
        <begin position="276"/>
        <end position="311"/>
    </location>
</feature>
<feature type="compositionally biased region" description="Low complexity" evidence="1">
    <location>
        <begin position="199"/>
        <end position="238"/>
    </location>
</feature>
<name>A0A1I7UAG9_9PELO</name>
<protein>
    <submittedName>
        <fullName evidence="4">Protein pygopus</fullName>
    </submittedName>
</protein>
<dbReference type="WBParaSite" id="Csp11.Scaffold629.g16507.t1">
    <property type="protein sequence ID" value="Csp11.Scaffold629.g16507.t1"/>
    <property type="gene ID" value="Csp11.Scaffold629.g16507"/>
</dbReference>